<evidence type="ECO:0000313" key="2">
    <source>
        <dbReference type="EMBL" id="KAK7685754.1"/>
    </source>
</evidence>
<evidence type="ECO:0000313" key="3">
    <source>
        <dbReference type="Proteomes" id="UP001385951"/>
    </source>
</evidence>
<evidence type="ECO:0000259" key="1">
    <source>
        <dbReference type="Pfam" id="PF12937"/>
    </source>
</evidence>
<dbReference type="Proteomes" id="UP001385951">
    <property type="component" value="Unassembled WGS sequence"/>
</dbReference>
<dbReference type="EMBL" id="JASBNA010000019">
    <property type="protein sequence ID" value="KAK7685754.1"/>
    <property type="molecule type" value="Genomic_DNA"/>
</dbReference>
<comment type="caution">
    <text evidence="2">The sequence shown here is derived from an EMBL/GenBank/DDBJ whole genome shotgun (WGS) entry which is preliminary data.</text>
</comment>
<proteinExistence type="predicted"/>
<dbReference type="InterPro" id="IPR001810">
    <property type="entry name" value="F-box_dom"/>
</dbReference>
<protein>
    <recommendedName>
        <fullName evidence="1">F-box domain-containing protein</fullName>
    </recommendedName>
</protein>
<keyword evidence="3" id="KW-1185">Reference proteome</keyword>
<name>A0AAW0G256_9APHY</name>
<gene>
    <name evidence="2" type="ORF">QCA50_011100</name>
</gene>
<dbReference type="AlphaFoldDB" id="A0AAW0G256"/>
<dbReference type="Pfam" id="PF12937">
    <property type="entry name" value="F-box-like"/>
    <property type="match status" value="1"/>
</dbReference>
<reference evidence="2 3" key="1">
    <citation type="submission" date="2022-09" db="EMBL/GenBank/DDBJ databases">
        <authorList>
            <person name="Palmer J.M."/>
        </authorList>
    </citation>
    <scope>NUCLEOTIDE SEQUENCE [LARGE SCALE GENOMIC DNA]</scope>
    <source>
        <strain evidence="2 3">DSM 7382</strain>
    </source>
</reference>
<sequence>MPDHFQFPTTEIPSHTYSPKVSSMRVLRLFRKFYSVSTGLAKGSSCRRSGDIKSRPSGTISQRRRPLVLVAALINVFLPPEILGEIFKLYMLMCTECFRFEEYNPNSQKSPYRWYRVASVCRYWRSVALSMAELFARVDLTRSQGHFTSEWLAHSGKVPLQIIGHLTPTNNCWGVISPHMERISKLNVYVRTNACLPSAWPSTLLNLTSLSCTYLPHELHLPPHYEVVKELLNRSPNLRSLAMHIENRPGSVWMCYISHRFLTRLRIHGWEWPRRLNENRNSDLLSFVSLIRRLPQLDILELDAFEPIYENPYRTPHHSVVPSVAQPFTCFKANGALASIIPILASGAIAPRMLNIVAFHYKPLRHDDDIKFISSTFINTPGTPWRGIISTRIGIDTSIHRDVYEFSLKGWLHHIPSIVHRYTDSPPALDITIKIKVEPGCRLGIDRCRFADIPHMHFDAFGSDYTDLDFVFRLLLALTSALSAVQSASIYFPAGKIPTDVRSLVRHICGKFKHLRDLRIPAFDGAFRAHDNDDEVIPPILNLSRLHIHFQRPFSDQDSSIAIFLEELRNYLSRQRREEAVDSLSLSRTEGNFELEDMEKLRGSLWVPTRMTTHYWLDSNFSW</sequence>
<feature type="domain" description="F-box" evidence="1">
    <location>
        <begin position="78"/>
        <end position="140"/>
    </location>
</feature>
<organism evidence="2 3">
    <name type="scientific">Cerrena zonata</name>
    <dbReference type="NCBI Taxonomy" id="2478898"/>
    <lineage>
        <taxon>Eukaryota</taxon>
        <taxon>Fungi</taxon>
        <taxon>Dikarya</taxon>
        <taxon>Basidiomycota</taxon>
        <taxon>Agaricomycotina</taxon>
        <taxon>Agaricomycetes</taxon>
        <taxon>Polyporales</taxon>
        <taxon>Cerrenaceae</taxon>
        <taxon>Cerrena</taxon>
    </lineage>
</organism>
<accession>A0AAW0G256</accession>